<evidence type="ECO:0000313" key="1">
    <source>
        <dbReference type="EMBL" id="AXX90628.1"/>
    </source>
</evidence>
<dbReference type="InterPro" id="IPR002201">
    <property type="entry name" value="Glyco_trans_9"/>
</dbReference>
<name>A0AAD0WRH5_9BACT</name>
<reference evidence="1 2" key="1">
    <citation type="submission" date="2018-08" db="EMBL/GenBank/DDBJ databases">
        <title>Complete genome of the Arcobacter suis type strain LMG 26152.</title>
        <authorList>
            <person name="Miller W.G."/>
            <person name="Yee E."/>
            <person name="Bono J.L."/>
        </authorList>
    </citation>
    <scope>NUCLEOTIDE SEQUENCE [LARGE SCALE GENOMIC DNA]</scope>
    <source>
        <strain evidence="1 2">CECT 7833</strain>
    </source>
</reference>
<dbReference type="Gene3D" id="3.40.50.2000">
    <property type="entry name" value="Glycogen Phosphorylase B"/>
    <property type="match status" value="1"/>
</dbReference>
<sequence>MIFFRVTQNINIKTTDGTMVNYFKFKEPSNLENETLYVSTNDDFKDLREIFSKVDKDKYFAKVFNDEKIRTLENFPIELGITNVDEYNNKENSTKVTCQDIKKVNVYKQLKNIQKDEVTVAIIGGLGFSISQVVSSCTALRILHKKLKQIYKNIKFDIYLNASNNSYYTREKQIYQTQEYINNILPLSITVKKLCEYDYFIDNSLSINFFGLDFLNYVDAWLFRFGIDYEKIADNEKYNQLNLSNYKVQDSLKNKLIDLKSKGKLLLFHPYSANINKSIPQTIAVDILKELLLKADDYMIISTLLIDSKIKDDRFIDLTKESKNLNDFMYIISSMDKIITADTSTYHISDAFMIPTITIFTDNNYLKKIKYYKYIKPILIKDKSKNLSKFVYENDSLTINKFESWNKLKVNRIIKLLDTF</sequence>
<proteinExistence type="predicted"/>
<dbReference type="RefSeq" id="WP_118887208.1">
    <property type="nucleotide sequence ID" value="NZ_CP032100.1"/>
</dbReference>
<accession>A0AAD0WRH5</accession>
<dbReference type="GO" id="GO:0016757">
    <property type="term" value="F:glycosyltransferase activity"/>
    <property type="evidence" value="ECO:0007669"/>
    <property type="project" value="InterPro"/>
</dbReference>
<protein>
    <submittedName>
        <fullName evidence="1">Uncharacterized protein</fullName>
    </submittedName>
</protein>
<dbReference type="KEGG" id="asui:ASUIS_2197"/>
<dbReference type="AlphaFoldDB" id="A0AAD0WRH5"/>
<dbReference type="EMBL" id="CP032100">
    <property type="protein sequence ID" value="AXX90628.1"/>
    <property type="molecule type" value="Genomic_DNA"/>
</dbReference>
<dbReference type="Proteomes" id="UP000263040">
    <property type="component" value="Chromosome"/>
</dbReference>
<dbReference type="SUPFAM" id="SSF53756">
    <property type="entry name" value="UDP-Glycosyltransferase/glycogen phosphorylase"/>
    <property type="match status" value="1"/>
</dbReference>
<gene>
    <name evidence="1" type="ORF">ASUIS_2197</name>
</gene>
<keyword evidence="2" id="KW-1185">Reference proteome</keyword>
<dbReference type="Pfam" id="PF01075">
    <property type="entry name" value="Glyco_transf_9"/>
    <property type="match status" value="1"/>
</dbReference>
<organism evidence="1 2">
    <name type="scientific">Arcobacter suis CECT 7833</name>
    <dbReference type="NCBI Taxonomy" id="663365"/>
    <lineage>
        <taxon>Bacteria</taxon>
        <taxon>Pseudomonadati</taxon>
        <taxon>Campylobacterota</taxon>
        <taxon>Epsilonproteobacteria</taxon>
        <taxon>Campylobacterales</taxon>
        <taxon>Arcobacteraceae</taxon>
        <taxon>Arcobacter</taxon>
    </lineage>
</organism>
<evidence type="ECO:0000313" key="2">
    <source>
        <dbReference type="Proteomes" id="UP000263040"/>
    </source>
</evidence>